<comment type="caution">
    <text evidence="9">The sequence shown here is derived from an EMBL/GenBank/DDBJ whole genome shotgun (WGS) entry which is preliminary data.</text>
</comment>
<feature type="signal peptide" evidence="7">
    <location>
        <begin position="1"/>
        <end position="30"/>
    </location>
</feature>
<reference evidence="9 10" key="1">
    <citation type="journal article" date="2023" name="J. Hered.">
        <title>Chromosome-level genome of the wood stork (Mycteria americana) provides insight into avian chromosome evolution.</title>
        <authorList>
            <person name="Flamio R. Jr."/>
            <person name="Ramstad K.M."/>
        </authorList>
    </citation>
    <scope>NUCLEOTIDE SEQUENCE [LARGE SCALE GENOMIC DNA]</scope>
    <source>
        <strain evidence="9">JAX WOST 10</strain>
    </source>
</reference>
<protein>
    <recommendedName>
        <fullName evidence="8">Transcription factor AP-2 C-terminal domain-containing protein</fullName>
    </recommendedName>
</protein>
<accession>A0AAN7S0A8</accession>
<keyword evidence="3" id="KW-0805">Transcription regulation</keyword>
<evidence type="ECO:0000256" key="7">
    <source>
        <dbReference type="SAM" id="SignalP"/>
    </source>
</evidence>
<keyword evidence="6" id="KW-0539">Nucleus</keyword>
<dbReference type="GO" id="GO:0005634">
    <property type="term" value="C:nucleus"/>
    <property type="evidence" value="ECO:0007669"/>
    <property type="project" value="UniProtKB-SubCell"/>
</dbReference>
<dbReference type="GO" id="GO:0000977">
    <property type="term" value="F:RNA polymerase II transcription regulatory region sequence-specific DNA binding"/>
    <property type="evidence" value="ECO:0007669"/>
    <property type="project" value="TreeGrafter"/>
</dbReference>
<evidence type="ECO:0000256" key="5">
    <source>
        <dbReference type="ARBA" id="ARBA00023163"/>
    </source>
</evidence>
<dbReference type="PANTHER" id="PTHR10812:SF5">
    <property type="entry name" value="TRANSCRIPTION FACTOR AP-2-DELTA"/>
    <property type="match status" value="1"/>
</dbReference>
<dbReference type="GO" id="GO:0042127">
    <property type="term" value="P:regulation of cell population proliferation"/>
    <property type="evidence" value="ECO:0007669"/>
    <property type="project" value="TreeGrafter"/>
</dbReference>
<keyword evidence="4" id="KW-0238">DNA-binding</keyword>
<keyword evidence="5" id="KW-0804">Transcription</keyword>
<evidence type="ECO:0000313" key="10">
    <source>
        <dbReference type="Proteomes" id="UP001333110"/>
    </source>
</evidence>
<dbReference type="InterPro" id="IPR013854">
    <property type="entry name" value="TF_AP2_C"/>
</dbReference>
<keyword evidence="10" id="KW-1185">Reference proteome</keyword>
<evidence type="ECO:0000256" key="1">
    <source>
        <dbReference type="ARBA" id="ARBA00004123"/>
    </source>
</evidence>
<proteinExistence type="inferred from homology"/>
<organism evidence="9 10">
    <name type="scientific">Mycteria americana</name>
    <name type="common">Wood stork</name>
    <dbReference type="NCBI Taxonomy" id="33587"/>
    <lineage>
        <taxon>Eukaryota</taxon>
        <taxon>Metazoa</taxon>
        <taxon>Chordata</taxon>
        <taxon>Craniata</taxon>
        <taxon>Vertebrata</taxon>
        <taxon>Euteleostomi</taxon>
        <taxon>Archelosauria</taxon>
        <taxon>Archosauria</taxon>
        <taxon>Dinosauria</taxon>
        <taxon>Saurischia</taxon>
        <taxon>Theropoda</taxon>
        <taxon>Coelurosauria</taxon>
        <taxon>Aves</taxon>
        <taxon>Neognathae</taxon>
        <taxon>Neoaves</taxon>
        <taxon>Aequornithes</taxon>
        <taxon>Ciconiiformes</taxon>
        <taxon>Ciconiidae</taxon>
        <taxon>Mycteria</taxon>
    </lineage>
</organism>
<comment type="subcellular location">
    <subcellularLocation>
        <location evidence="1">Nucleus</location>
    </subcellularLocation>
</comment>
<evidence type="ECO:0000259" key="8">
    <source>
        <dbReference type="Pfam" id="PF03299"/>
    </source>
</evidence>
<dbReference type="GO" id="GO:0000981">
    <property type="term" value="F:DNA-binding transcription factor activity, RNA polymerase II-specific"/>
    <property type="evidence" value="ECO:0007669"/>
    <property type="project" value="TreeGrafter"/>
</dbReference>
<dbReference type="AlphaFoldDB" id="A0AAN7S0A8"/>
<gene>
    <name evidence="9" type="ORF">QYF61_003029</name>
</gene>
<dbReference type="EMBL" id="JAUNZN010000003">
    <property type="protein sequence ID" value="KAK4823520.1"/>
    <property type="molecule type" value="Genomic_DNA"/>
</dbReference>
<name>A0AAN7S0A8_MYCAM</name>
<dbReference type="Pfam" id="PF03299">
    <property type="entry name" value="TF_AP-2"/>
    <property type="match status" value="1"/>
</dbReference>
<comment type="similarity">
    <text evidence="2">Belongs to the AP-2 family.</text>
</comment>
<evidence type="ECO:0000313" key="9">
    <source>
        <dbReference type="EMBL" id="KAK4823520.1"/>
    </source>
</evidence>
<evidence type="ECO:0000256" key="3">
    <source>
        <dbReference type="ARBA" id="ARBA00023015"/>
    </source>
</evidence>
<evidence type="ECO:0000256" key="4">
    <source>
        <dbReference type="ARBA" id="ARBA00023125"/>
    </source>
</evidence>
<feature type="chain" id="PRO_5042843055" description="Transcription factor AP-2 C-terminal domain-containing protein" evidence="7">
    <location>
        <begin position="31"/>
        <end position="820"/>
    </location>
</feature>
<dbReference type="InterPro" id="IPR004979">
    <property type="entry name" value="TF_AP2"/>
</dbReference>
<evidence type="ECO:0000256" key="6">
    <source>
        <dbReference type="ARBA" id="ARBA00023242"/>
    </source>
</evidence>
<dbReference type="Proteomes" id="UP001333110">
    <property type="component" value="Unassembled WGS sequence"/>
</dbReference>
<feature type="domain" description="Transcription factor AP-2 C-terminal" evidence="8">
    <location>
        <begin position="319"/>
        <end position="358"/>
    </location>
</feature>
<evidence type="ECO:0000256" key="2">
    <source>
        <dbReference type="ARBA" id="ARBA00007770"/>
    </source>
</evidence>
<keyword evidence="7" id="KW-0732">Signal</keyword>
<sequence>MARRGIENVAVGPLVWIHVLLMLGAPELDAVLQVGPHESGVEGQNHLPQPVGHASSDAAQDIVGFLGCKHTLPGHVELLINQHTQVLLLRAALNPFSAQTVFVLGIAPTHVQDLALGLVDLHEVCMGPPSKSVKVPLGGIPSLQRVNCTMQPGVVDKPAEGALSPTVHVTNKEVKQRWSQYQPLRKATCHSSPLGHQAIDRNYLSETIQPIPYPSSGPSVKSMSLQFRDKDGMRDSVKCFAQVQGFIPWYSTKQIPEEAKVCPPEVQGSELVVRPPWCPKDLELHYFMVTAAKAALDPHIPHQPLLVGGTCVVNPTDLFCSVPGRLSLLSSTSKYKVTIAEVKRRLSPPECLNASLLGEHKSYEDWLRELGLFSLEKRRLRGDLIALYNYLKGGCREVGVGLFSQVLRHPEKQREREDSKIIHPFQRSWATILVGDQARQSLSSHCKVQNWCPRPSYLLKVHNTSRIRKNRPVRKLPRCPGGDQVEHEPIMCPSHKGGKMVSWAALEGMLEAALVRPHLEYCVQFWAPQYKKDVDILERAQQRATEMIKSLEHPSYGERLRELGLFSLEKRSLGGGGILSMLCETWPGRTRLGKTGHEPAMCALSPESQPYPELQKFGSLLSKTGGQTNQCVQFQAPHCKKDIEVLEHAQRKGTKLVKGLEKNQNQHNKSNEEQLRELGLFRLEGDLISPYNYLKGGCSKVGVGLFSKETSDRMRENGLKLRGGGLSWILEKISSLKGLSSIGTGCPGKWLSHHPCRTCWDRTRGNGFKLKEGRFRLDIRKKFFTMREVKHWPRWPRDVVDVPSLETFKVRLDRALSNLI</sequence>
<dbReference type="PANTHER" id="PTHR10812">
    <property type="entry name" value="TRANSCRIPTION FACTOR AP-2"/>
    <property type="match status" value="1"/>
</dbReference>